<organism evidence="2 3">
    <name type="scientific">Cephalotrichum gorgonifer</name>
    <dbReference type="NCBI Taxonomy" id="2041049"/>
    <lineage>
        <taxon>Eukaryota</taxon>
        <taxon>Fungi</taxon>
        <taxon>Dikarya</taxon>
        <taxon>Ascomycota</taxon>
        <taxon>Pezizomycotina</taxon>
        <taxon>Sordariomycetes</taxon>
        <taxon>Hypocreomycetidae</taxon>
        <taxon>Microascales</taxon>
        <taxon>Microascaceae</taxon>
        <taxon>Cephalotrichum</taxon>
    </lineage>
</organism>
<dbReference type="Proteomes" id="UP001187682">
    <property type="component" value="Unassembled WGS sequence"/>
</dbReference>
<dbReference type="EMBL" id="ONZQ02000013">
    <property type="protein sequence ID" value="SPO05486.1"/>
    <property type="molecule type" value="Genomic_DNA"/>
</dbReference>
<gene>
    <name evidence="2" type="ORF">DNG_08173</name>
</gene>
<feature type="chain" id="PRO_5042060961" evidence="1">
    <location>
        <begin position="19"/>
        <end position="167"/>
    </location>
</feature>
<evidence type="ECO:0000313" key="2">
    <source>
        <dbReference type="EMBL" id="SPO05486.1"/>
    </source>
</evidence>
<keyword evidence="3" id="KW-1185">Reference proteome</keyword>
<comment type="caution">
    <text evidence="2">The sequence shown here is derived from an EMBL/GenBank/DDBJ whole genome shotgun (WGS) entry which is preliminary data.</text>
</comment>
<sequence length="167" mass="18598">MKLYFFTILAALTAFVYAAAIESDPDYQAIARRVEDGDVVATALPDGRRRVSFYEEGIYQGYIIESADGAVQAFDAYDVEIALDDAEGDEGNLEKRGKLAIIKKFGKLLKKWGKKAWDFIYCVGFNSMLKCGDEYLECSKQGIPPWSVRCIEGHACVGGRAKDCIRK</sequence>
<dbReference type="AlphaFoldDB" id="A0AAE8N2Z6"/>
<keyword evidence="1" id="KW-0732">Signal</keyword>
<accession>A0AAE8N2Z6</accession>
<feature type="signal peptide" evidence="1">
    <location>
        <begin position="1"/>
        <end position="18"/>
    </location>
</feature>
<evidence type="ECO:0000256" key="1">
    <source>
        <dbReference type="SAM" id="SignalP"/>
    </source>
</evidence>
<protein>
    <submittedName>
        <fullName evidence="2">Uncharacterized protein</fullName>
    </submittedName>
</protein>
<name>A0AAE8N2Z6_9PEZI</name>
<evidence type="ECO:0000313" key="3">
    <source>
        <dbReference type="Proteomes" id="UP001187682"/>
    </source>
</evidence>
<reference evidence="2" key="1">
    <citation type="submission" date="2018-03" db="EMBL/GenBank/DDBJ databases">
        <authorList>
            <person name="Guldener U."/>
        </authorList>
    </citation>
    <scope>NUCLEOTIDE SEQUENCE</scope>
</reference>
<proteinExistence type="predicted"/>